<keyword evidence="3 6" id="KW-0067">ATP-binding</keyword>
<evidence type="ECO:0000256" key="4">
    <source>
        <dbReference type="ARBA" id="ARBA00022917"/>
    </source>
</evidence>
<dbReference type="InterPro" id="IPR042103">
    <property type="entry name" value="SerRS_1_N_sf"/>
</dbReference>
<feature type="binding site" evidence="6 7">
    <location>
        <position position="281"/>
    </location>
    <ligand>
        <name>L-serine</name>
        <dbReference type="ChEBI" id="CHEBI:33384"/>
    </ligand>
</feature>
<feature type="binding site" evidence="6">
    <location>
        <position position="274"/>
    </location>
    <ligand>
        <name>ATP</name>
        <dbReference type="ChEBI" id="CHEBI:30616"/>
    </ligand>
</feature>
<sequence length="424" mass="47445">MLDIKFIREHSEEVKTNCRNRNVGVDIDAFLRLDAERAGIQRETEDLRHRRNEIAALMQTVSSEQRDGLIGKGKEIKQLLGLREAALAETEGIWMEQMLRIPNMTHPDAPVSASEEGNREIRHIGEPVPKENAKDHVELAKEHDLIDFDRGAKVAGTKFYYLKGKLALLELALMRFALDEAMSHGFVPVTTPDLAKDEMIIGSGFQPRGEESQIYSIENHDLSLIGTSEITLGGYHAGEILAEDQLPIRYTGLSHCYRTEAGTYGRESYGLYRVHQFSKVEMYVFCAPEQSEAMHAELVRAEEALWSKLDIPYRVIDICTGDLGGPAYRKYDIEAWMPGKTAGDTKGAFGEVTSASNCTDYQARRLNIRMKRRDGSIVHVHTLNGTAIATSRAMLAILENYQKPDGSIDVPKALIPYCGFSKLA</sequence>
<organism evidence="10 11">
    <name type="scientific">candidate division WWE3 bacterium</name>
    <dbReference type="NCBI Taxonomy" id="2053526"/>
    <lineage>
        <taxon>Bacteria</taxon>
        <taxon>Katanobacteria</taxon>
    </lineage>
</organism>
<evidence type="ECO:0000256" key="1">
    <source>
        <dbReference type="ARBA" id="ARBA00022598"/>
    </source>
</evidence>
<keyword evidence="6" id="KW-0963">Cytoplasm</keyword>
<evidence type="ECO:0000313" key="10">
    <source>
        <dbReference type="EMBL" id="MBE7524850.1"/>
    </source>
</evidence>
<dbReference type="InterPro" id="IPR010978">
    <property type="entry name" value="tRNA-bd_arm"/>
</dbReference>
<comment type="domain">
    <text evidence="6">Consists of two distinct domains, a catalytic core and a N-terminal extension that is involved in tRNA binding.</text>
</comment>
<dbReference type="GO" id="GO:0006434">
    <property type="term" value="P:seryl-tRNA aminoacylation"/>
    <property type="evidence" value="ECO:0007669"/>
    <property type="project" value="UniProtKB-UniRule"/>
</dbReference>
<dbReference type="AlphaFoldDB" id="A0A928TTY3"/>
<feature type="binding site" evidence="6">
    <location>
        <begin position="227"/>
        <end position="229"/>
    </location>
    <ligand>
        <name>L-serine</name>
        <dbReference type="ChEBI" id="CHEBI:33384"/>
    </ligand>
</feature>
<dbReference type="PRINTS" id="PR00981">
    <property type="entry name" value="TRNASYNTHSER"/>
</dbReference>
<feature type="binding site" evidence="6 8">
    <location>
        <begin position="351"/>
        <end position="354"/>
    </location>
    <ligand>
        <name>ATP</name>
        <dbReference type="ChEBI" id="CHEBI:30616"/>
    </ligand>
</feature>
<feature type="binding site" evidence="7">
    <location>
        <position position="258"/>
    </location>
    <ligand>
        <name>L-serine</name>
        <dbReference type="ChEBI" id="CHEBI:33384"/>
    </ligand>
</feature>
<dbReference type="NCBIfam" id="TIGR00414">
    <property type="entry name" value="serS"/>
    <property type="match status" value="1"/>
</dbReference>
<evidence type="ECO:0000256" key="2">
    <source>
        <dbReference type="ARBA" id="ARBA00022741"/>
    </source>
</evidence>
<feature type="site" description="Important for serine binding" evidence="7">
    <location>
        <position position="386"/>
    </location>
</feature>
<evidence type="ECO:0000259" key="9">
    <source>
        <dbReference type="PROSITE" id="PS50862"/>
    </source>
</evidence>
<comment type="function">
    <text evidence="6">Catalyzes the attachment of serine to tRNA(Ser). Is also able to aminoacylate tRNA(Sec) with serine, to form the misacylated tRNA L-seryl-tRNA(Sec), which will be further converted into selenocysteinyl-tRNA(Sec).</text>
</comment>
<feature type="binding site" evidence="7">
    <location>
        <position position="384"/>
    </location>
    <ligand>
        <name>L-serine</name>
        <dbReference type="ChEBI" id="CHEBI:33384"/>
    </ligand>
</feature>
<proteinExistence type="inferred from homology"/>
<dbReference type="EC" id="6.1.1.11" evidence="6"/>
<dbReference type="Pfam" id="PF00587">
    <property type="entry name" value="tRNA-synt_2b"/>
    <property type="match status" value="1"/>
</dbReference>
<accession>A0A928TTY3</accession>
<dbReference type="GO" id="GO:0005524">
    <property type="term" value="F:ATP binding"/>
    <property type="evidence" value="ECO:0007669"/>
    <property type="project" value="UniProtKB-UniRule"/>
</dbReference>
<gene>
    <name evidence="6 10" type="primary">serS</name>
    <name evidence="10" type="ORF">HS096_00410</name>
</gene>
<comment type="pathway">
    <text evidence="6">Aminoacyl-tRNA biosynthesis; selenocysteinyl-tRNA(Sec) biosynthesis; L-seryl-tRNA(Sec) from L-serine and tRNA(Sec): step 1/1.</text>
</comment>
<name>A0A928TTY3_UNCKA</name>
<dbReference type="PROSITE" id="PS50862">
    <property type="entry name" value="AA_TRNA_LIGASE_II"/>
    <property type="match status" value="1"/>
</dbReference>
<dbReference type="InterPro" id="IPR033729">
    <property type="entry name" value="SerRS_core"/>
</dbReference>
<feature type="binding site" evidence="6 8">
    <location>
        <begin position="258"/>
        <end position="260"/>
    </location>
    <ligand>
        <name>ATP</name>
        <dbReference type="ChEBI" id="CHEBI:30616"/>
    </ligand>
</feature>
<comment type="subunit">
    <text evidence="6">Homodimer. The tRNA molecule binds across the dimer.</text>
</comment>
<dbReference type="CDD" id="cd00770">
    <property type="entry name" value="SerRS_core"/>
    <property type="match status" value="1"/>
</dbReference>
<reference evidence="10" key="1">
    <citation type="submission" date="2020-05" db="EMBL/GenBank/DDBJ databases">
        <title>High-Quality Genomes of Partial-Nitritation/Anammox System by Hierarchical Clustering Based Hybrid Assembly.</title>
        <authorList>
            <person name="Liu L."/>
            <person name="Wang Y."/>
            <person name="Che Y."/>
            <person name="Chen Y."/>
            <person name="Xia Y."/>
            <person name="Luo R."/>
            <person name="Cheng S.H."/>
            <person name="Zheng C."/>
            <person name="Zhang T."/>
        </authorList>
    </citation>
    <scope>NUCLEOTIDE SEQUENCE</scope>
    <source>
        <strain evidence="10">H1_PAT1</strain>
    </source>
</reference>
<comment type="similarity">
    <text evidence="6">Belongs to the class-II aminoacyl-tRNA synthetase family. Type-1 seryl-tRNA synthetase subfamily.</text>
</comment>
<dbReference type="InterPro" id="IPR015866">
    <property type="entry name" value="Ser-tRNA-synth_1_N"/>
</dbReference>
<dbReference type="InterPro" id="IPR006195">
    <property type="entry name" value="aa-tRNA-synth_II"/>
</dbReference>
<feature type="domain" description="Aminoacyl-transfer RNA synthetases class-II family profile" evidence="9">
    <location>
        <begin position="135"/>
        <end position="416"/>
    </location>
</feature>
<comment type="catalytic activity">
    <reaction evidence="6">
        <text>tRNA(Ser) + L-serine + ATP = L-seryl-tRNA(Ser) + AMP + diphosphate + H(+)</text>
        <dbReference type="Rhea" id="RHEA:12292"/>
        <dbReference type="Rhea" id="RHEA-COMP:9669"/>
        <dbReference type="Rhea" id="RHEA-COMP:9703"/>
        <dbReference type="ChEBI" id="CHEBI:15378"/>
        <dbReference type="ChEBI" id="CHEBI:30616"/>
        <dbReference type="ChEBI" id="CHEBI:33019"/>
        <dbReference type="ChEBI" id="CHEBI:33384"/>
        <dbReference type="ChEBI" id="CHEBI:78442"/>
        <dbReference type="ChEBI" id="CHEBI:78533"/>
        <dbReference type="ChEBI" id="CHEBI:456215"/>
        <dbReference type="EC" id="6.1.1.11"/>
    </reaction>
</comment>
<keyword evidence="2 6" id="KW-0547">Nucleotide-binding</keyword>
<dbReference type="InterPro" id="IPR002314">
    <property type="entry name" value="aa-tRNA-synt_IIb"/>
</dbReference>
<evidence type="ECO:0000256" key="6">
    <source>
        <dbReference type="HAMAP-Rule" id="MF_00176"/>
    </source>
</evidence>
<dbReference type="SUPFAM" id="SSF46589">
    <property type="entry name" value="tRNA-binding arm"/>
    <property type="match status" value="1"/>
</dbReference>
<dbReference type="GO" id="GO:0004828">
    <property type="term" value="F:serine-tRNA ligase activity"/>
    <property type="evidence" value="ECO:0007669"/>
    <property type="project" value="UniProtKB-UniRule"/>
</dbReference>
<dbReference type="Gene3D" id="3.30.930.10">
    <property type="entry name" value="Bira Bifunctional Protein, Domain 2"/>
    <property type="match status" value="1"/>
</dbReference>
<evidence type="ECO:0000256" key="3">
    <source>
        <dbReference type="ARBA" id="ARBA00022840"/>
    </source>
</evidence>
<evidence type="ECO:0000256" key="7">
    <source>
        <dbReference type="PIRSR" id="PIRSR001529-1"/>
    </source>
</evidence>
<dbReference type="SUPFAM" id="SSF55681">
    <property type="entry name" value="Class II aaRS and biotin synthetases"/>
    <property type="match status" value="1"/>
</dbReference>
<dbReference type="EMBL" id="JABTTY010000001">
    <property type="protein sequence ID" value="MBE7524850.1"/>
    <property type="molecule type" value="Genomic_DNA"/>
</dbReference>
<comment type="subcellular location">
    <subcellularLocation>
        <location evidence="6">Cytoplasm</location>
    </subcellularLocation>
</comment>
<keyword evidence="1 6" id="KW-0436">Ligase</keyword>
<evidence type="ECO:0000256" key="5">
    <source>
        <dbReference type="ARBA" id="ARBA00023146"/>
    </source>
</evidence>
<feature type="binding site" evidence="8">
    <location>
        <begin position="274"/>
        <end position="277"/>
    </location>
    <ligand>
        <name>ATP</name>
        <dbReference type="ChEBI" id="CHEBI:30616"/>
    </ligand>
</feature>
<dbReference type="InterPro" id="IPR002317">
    <property type="entry name" value="Ser-tRNA-ligase_type_1"/>
</dbReference>
<dbReference type="PANTHER" id="PTHR11778">
    <property type="entry name" value="SERYL-TRNA SYNTHETASE"/>
    <property type="match status" value="1"/>
</dbReference>
<dbReference type="Pfam" id="PF02403">
    <property type="entry name" value="Seryl_tRNA_N"/>
    <property type="match status" value="1"/>
</dbReference>
<dbReference type="GO" id="GO:0016260">
    <property type="term" value="P:selenocysteine biosynthetic process"/>
    <property type="evidence" value="ECO:0007669"/>
    <property type="project" value="UniProtKB-UniRule"/>
</dbReference>
<evidence type="ECO:0000313" key="11">
    <source>
        <dbReference type="Proteomes" id="UP000710385"/>
    </source>
</evidence>
<dbReference type="Proteomes" id="UP000710385">
    <property type="component" value="Unassembled WGS sequence"/>
</dbReference>
<dbReference type="InterPro" id="IPR045864">
    <property type="entry name" value="aa-tRNA-synth_II/BPL/LPL"/>
</dbReference>
<dbReference type="HAMAP" id="MF_00176">
    <property type="entry name" value="Ser_tRNA_synth_type1"/>
    <property type="match status" value="1"/>
</dbReference>
<comment type="caution">
    <text evidence="10">The sequence shown here is derived from an EMBL/GenBank/DDBJ whole genome shotgun (WGS) entry which is preliminary data.</text>
</comment>
<protein>
    <recommendedName>
        <fullName evidence="6">Serine--tRNA ligase</fullName>
        <ecNumber evidence="6">6.1.1.11</ecNumber>
    </recommendedName>
    <alternativeName>
        <fullName evidence="6">Seryl-tRNA synthetase</fullName>
        <shortName evidence="6">SerRS</shortName>
    </alternativeName>
    <alternativeName>
        <fullName evidence="6">Seryl-tRNA(Ser/Sec) synthetase</fullName>
    </alternativeName>
</protein>
<keyword evidence="5 6" id="KW-0030">Aminoacyl-tRNA synthetase</keyword>
<dbReference type="Gene3D" id="1.10.287.40">
    <property type="entry name" value="Serine-tRNA synthetase, tRNA binding domain"/>
    <property type="match status" value="1"/>
</dbReference>
<dbReference type="PIRSF" id="PIRSF001529">
    <property type="entry name" value="Ser-tRNA-synth_IIa"/>
    <property type="match status" value="1"/>
</dbReference>
<keyword evidence="4 6" id="KW-0648">Protein biosynthesis</keyword>
<feature type="binding site" evidence="7">
    <location>
        <position position="227"/>
    </location>
    <ligand>
        <name>L-serine</name>
        <dbReference type="ChEBI" id="CHEBI:33384"/>
    </ligand>
</feature>
<evidence type="ECO:0000256" key="8">
    <source>
        <dbReference type="PIRSR" id="PIRSR001529-2"/>
    </source>
</evidence>
<feature type="binding site" evidence="6">
    <location>
        <position position="386"/>
    </location>
    <ligand>
        <name>L-serine</name>
        <dbReference type="ChEBI" id="CHEBI:33384"/>
    </ligand>
</feature>
<comment type="catalytic activity">
    <reaction evidence="6">
        <text>tRNA(Sec) + L-serine + ATP = L-seryl-tRNA(Sec) + AMP + diphosphate + H(+)</text>
        <dbReference type="Rhea" id="RHEA:42580"/>
        <dbReference type="Rhea" id="RHEA-COMP:9742"/>
        <dbReference type="Rhea" id="RHEA-COMP:10128"/>
        <dbReference type="ChEBI" id="CHEBI:15378"/>
        <dbReference type="ChEBI" id="CHEBI:30616"/>
        <dbReference type="ChEBI" id="CHEBI:33019"/>
        <dbReference type="ChEBI" id="CHEBI:33384"/>
        <dbReference type="ChEBI" id="CHEBI:78442"/>
        <dbReference type="ChEBI" id="CHEBI:78533"/>
        <dbReference type="ChEBI" id="CHEBI:456215"/>
        <dbReference type="EC" id="6.1.1.11"/>
    </reaction>
</comment>
<dbReference type="GO" id="GO:0005737">
    <property type="term" value="C:cytoplasm"/>
    <property type="evidence" value="ECO:0007669"/>
    <property type="project" value="UniProtKB-SubCell"/>
</dbReference>